<feature type="region of interest" description="Disordered" evidence="1">
    <location>
        <begin position="283"/>
        <end position="317"/>
    </location>
</feature>
<keyword evidence="3" id="KW-1185">Reference proteome</keyword>
<protein>
    <recommendedName>
        <fullName evidence="4">Lipoprotein</fullName>
    </recommendedName>
</protein>
<dbReference type="InterPro" id="IPR050767">
    <property type="entry name" value="Sel1_AlgK"/>
</dbReference>
<evidence type="ECO:0000256" key="1">
    <source>
        <dbReference type="SAM" id="MobiDB-lite"/>
    </source>
</evidence>
<dbReference type="SUPFAM" id="SSF81901">
    <property type="entry name" value="HCP-like"/>
    <property type="match status" value="1"/>
</dbReference>
<organism evidence="2 3">
    <name type="scientific">Pseudomonas taetrolens</name>
    <dbReference type="NCBI Taxonomy" id="47884"/>
    <lineage>
        <taxon>Bacteria</taxon>
        <taxon>Pseudomonadati</taxon>
        <taxon>Pseudomonadota</taxon>
        <taxon>Gammaproteobacteria</taxon>
        <taxon>Pseudomonadales</taxon>
        <taxon>Pseudomonadaceae</taxon>
        <taxon>Pseudomonas</taxon>
    </lineage>
</organism>
<dbReference type="Proteomes" id="UP000183155">
    <property type="component" value="Unassembled WGS sequence"/>
</dbReference>
<evidence type="ECO:0000313" key="3">
    <source>
        <dbReference type="Proteomes" id="UP000183155"/>
    </source>
</evidence>
<dbReference type="Pfam" id="PF08238">
    <property type="entry name" value="Sel1"/>
    <property type="match status" value="3"/>
</dbReference>
<reference evidence="2 3" key="1">
    <citation type="submission" date="2016-10" db="EMBL/GenBank/DDBJ databases">
        <authorList>
            <person name="Varghese N."/>
            <person name="Submissions S."/>
        </authorList>
    </citation>
    <scope>NUCLEOTIDE SEQUENCE [LARGE SCALE GENOMIC DNA]</scope>
    <source>
        <strain evidence="2 3">BS3652</strain>
    </source>
</reference>
<comment type="caution">
    <text evidence="2">The sequence shown here is derived from an EMBL/GenBank/DDBJ whole genome shotgun (WGS) entry which is preliminary data.</text>
</comment>
<dbReference type="InterPro" id="IPR011990">
    <property type="entry name" value="TPR-like_helical_dom_sf"/>
</dbReference>
<dbReference type="PANTHER" id="PTHR11102:SF159">
    <property type="entry name" value="SEL1 REPEAT FAMILY PROTEIN"/>
    <property type="match status" value="1"/>
</dbReference>
<evidence type="ECO:0008006" key="4">
    <source>
        <dbReference type="Google" id="ProtNLM"/>
    </source>
</evidence>
<dbReference type="SMART" id="SM00671">
    <property type="entry name" value="SEL1"/>
    <property type="match status" value="4"/>
</dbReference>
<dbReference type="EMBL" id="FNRS01000001">
    <property type="protein sequence ID" value="SEC06865.1"/>
    <property type="molecule type" value="Genomic_DNA"/>
</dbReference>
<dbReference type="InterPro" id="IPR006597">
    <property type="entry name" value="Sel1-like"/>
</dbReference>
<feature type="compositionally biased region" description="Basic and acidic residues" evidence="1">
    <location>
        <begin position="300"/>
        <end position="310"/>
    </location>
</feature>
<sequence length="317" mass="36001">MNNKRPQRLSPCTTQGELIHIIQRCALMLFLTLGTTAMAKPAPFVCVHEKDHLPALDPLADSWYREAAALAKPGTRRPWARIVELYGKAVERDHWKAMHNLAALYRTGWPGSIEQDRQKSLDLYQRMIDLGVPQGFYNMAAMIDNKAGVKNPATDGLTFLDKAARMGNPAALTELGKLYIYYGKKEDLGLQYTRCAAEQGYGLANYELALYYEILKSNYPIALQHYQVALSQGHLGSAMFMESVFDAKTLPHQAMWYTPDEEQKKHYQKLYIQLEDNSDIRFPTLMKDHPLPPHPTQGYDAERPDWKPEQGGESITP</sequence>
<gene>
    <name evidence="2" type="ORF">SAMN04490203_1732</name>
</gene>
<proteinExistence type="predicted"/>
<dbReference type="PANTHER" id="PTHR11102">
    <property type="entry name" value="SEL-1-LIKE PROTEIN"/>
    <property type="match status" value="1"/>
</dbReference>
<accession>A0A1H4PHI8</accession>
<evidence type="ECO:0000313" key="2">
    <source>
        <dbReference type="EMBL" id="SEC06865.1"/>
    </source>
</evidence>
<name>A0A1H4PHI8_PSETA</name>
<dbReference type="Gene3D" id="1.25.40.10">
    <property type="entry name" value="Tetratricopeptide repeat domain"/>
    <property type="match status" value="1"/>
</dbReference>